<name>A0A6G1KGR2_9PLEO</name>
<gene>
    <name evidence="3" type="ORF">K504DRAFT_223689</name>
</gene>
<keyword evidence="4" id="KW-1185">Reference proteome</keyword>
<feature type="chain" id="PRO_5026199368" description="Secreted protein" evidence="2">
    <location>
        <begin position="17"/>
        <end position="127"/>
    </location>
</feature>
<reference evidence="3" key="1">
    <citation type="journal article" date="2020" name="Stud. Mycol.">
        <title>101 Dothideomycetes genomes: a test case for predicting lifestyles and emergence of pathogens.</title>
        <authorList>
            <person name="Haridas S."/>
            <person name="Albert R."/>
            <person name="Binder M."/>
            <person name="Bloem J."/>
            <person name="Labutti K."/>
            <person name="Salamov A."/>
            <person name="Andreopoulos B."/>
            <person name="Baker S."/>
            <person name="Barry K."/>
            <person name="Bills G."/>
            <person name="Bluhm B."/>
            <person name="Cannon C."/>
            <person name="Castanera R."/>
            <person name="Culley D."/>
            <person name="Daum C."/>
            <person name="Ezra D."/>
            <person name="Gonzalez J."/>
            <person name="Henrissat B."/>
            <person name="Kuo A."/>
            <person name="Liang C."/>
            <person name="Lipzen A."/>
            <person name="Lutzoni F."/>
            <person name="Magnuson J."/>
            <person name="Mondo S."/>
            <person name="Nolan M."/>
            <person name="Ohm R."/>
            <person name="Pangilinan J."/>
            <person name="Park H.-J."/>
            <person name="Ramirez L."/>
            <person name="Alfaro M."/>
            <person name="Sun H."/>
            <person name="Tritt A."/>
            <person name="Yoshinaga Y."/>
            <person name="Zwiers L.-H."/>
            <person name="Turgeon B."/>
            <person name="Goodwin S."/>
            <person name="Spatafora J."/>
            <person name="Crous P."/>
            <person name="Grigoriev I."/>
        </authorList>
    </citation>
    <scope>NUCLEOTIDE SEQUENCE</scope>
    <source>
        <strain evidence="3">CBS 279.74</strain>
    </source>
</reference>
<feature type="compositionally biased region" description="Basic and acidic residues" evidence="1">
    <location>
        <begin position="117"/>
        <end position="127"/>
    </location>
</feature>
<sequence>MFGVLLAHVWNCGAEGIIVACALPWRPRIENDTNRCSSRAQTSNVLIDTRMCVCVCVCVRVQVVHVLPYRDTKHEQSSRMIWKFKMKCSIPSPMRPKPQQQQQERKTTNDLSVSSRRTNETQKKGFL</sequence>
<evidence type="ECO:0000256" key="1">
    <source>
        <dbReference type="SAM" id="MobiDB-lite"/>
    </source>
</evidence>
<dbReference type="EMBL" id="MU005767">
    <property type="protein sequence ID" value="KAF2711547.1"/>
    <property type="molecule type" value="Genomic_DNA"/>
</dbReference>
<dbReference type="AlphaFoldDB" id="A0A6G1KGR2"/>
<accession>A0A6G1KGR2</accession>
<feature type="signal peptide" evidence="2">
    <location>
        <begin position="1"/>
        <end position="16"/>
    </location>
</feature>
<evidence type="ECO:0000313" key="3">
    <source>
        <dbReference type="EMBL" id="KAF2711547.1"/>
    </source>
</evidence>
<organism evidence="3 4">
    <name type="scientific">Pleomassaria siparia CBS 279.74</name>
    <dbReference type="NCBI Taxonomy" id="1314801"/>
    <lineage>
        <taxon>Eukaryota</taxon>
        <taxon>Fungi</taxon>
        <taxon>Dikarya</taxon>
        <taxon>Ascomycota</taxon>
        <taxon>Pezizomycotina</taxon>
        <taxon>Dothideomycetes</taxon>
        <taxon>Pleosporomycetidae</taxon>
        <taxon>Pleosporales</taxon>
        <taxon>Pleomassariaceae</taxon>
        <taxon>Pleomassaria</taxon>
    </lineage>
</organism>
<dbReference type="Proteomes" id="UP000799428">
    <property type="component" value="Unassembled WGS sequence"/>
</dbReference>
<keyword evidence="2" id="KW-0732">Signal</keyword>
<proteinExistence type="predicted"/>
<protein>
    <recommendedName>
        <fullName evidence="5">Secreted protein</fullName>
    </recommendedName>
</protein>
<evidence type="ECO:0000256" key="2">
    <source>
        <dbReference type="SAM" id="SignalP"/>
    </source>
</evidence>
<evidence type="ECO:0000313" key="4">
    <source>
        <dbReference type="Proteomes" id="UP000799428"/>
    </source>
</evidence>
<feature type="region of interest" description="Disordered" evidence="1">
    <location>
        <begin position="89"/>
        <end position="127"/>
    </location>
</feature>
<evidence type="ECO:0008006" key="5">
    <source>
        <dbReference type="Google" id="ProtNLM"/>
    </source>
</evidence>